<organism evidence="2 3">
    <name type="scientific">Streptomyces pseudovenezuelae</name>
    <dbReference type="NCBI Taxonomy" id="67350"/>
    <lineage>
        <taxon>Bacteria</taxon>
        <taxon>Bacillati</taxon>
        <taxon>Actinomycetota</taxon>
        <taxon>Actinomycetes</taxon>
        <taxon>Kitasatosporales</taxon>
        <taxon>Streptomycetaceae</taxon>
        <taxon>Streptomyces</taxon>
        <taxon>Streptomyces aurantiacus group</taxon>
    </lineage>
</organism>
<evidence type="ECO:0000313" key="3">
    <source>
        <dbReference type="Proteomes" id="UP001160499"/>
    </source>
</evidence>
<feature type="region of interest" description="Disordered" evidence="1">
    <location>
        <begin position="52"/>
        <end position="73"/>
    </location>
</feature>
<evidence type="ECO:0000313" key="2">
    <source>
        <dbReference type="EMBL" id="MDH6221795.1"/>
    </source>
</evidence>
<keyword evidence="3" id="KW-1185">Reference proteome</keyword>
<reference evidence="2 3" key="1">
    <citation type="submission" date="2023-04" db="EMBL/GenBank/DDBJ databases">
        <title>Forest soil microbial communities from Buena Vista Peninsula, Colon Province, Panama.</title>
        <authorList>
            <person name="Bouskill N."/>
        </authorList>
    </citation>
    <scope>NUCLEOTIDE SEQUENCE [LARGE SCALE GENOMIC DNA]</scope>
    <source>
        <strain evidence="2 3">GGS1</strain>
    </source>
</reference>
<evidence type="ECO:0000256" key="1">
    <source>
        <dbReference type="SAM" id="MobiDB-lite"/>
    </source>
</evidence>
<gene>
    <name evidence="2" type="ORF">M2283_009142</name>
</gene>
<name>A0ABT6LZR8_9ACTN</name>
<proteinExistence type="predicted"/>
<sequence length="73" mass="7323">MAARTTDLAVTAEGALTRGLGHVDGQTEALLHITHARAYAAVGERPAAACALPAAEDPPQGNDAEPGTTCGSR</sequence>
<dbReference type="Proteomes" id="UP001160499">
    <property type="component" value="Unassembled WGS sequence"/>
</dbReference>
<comment type="caution">
    <text evidence="2">The sequence shown here is derived from an EMBL/GenBank/DDBJ whole genome shotgun (WGS) entry which is preliminary data.</text>
</comment>
<protein>
    <submittedName>
        <fullName evidence="2">Uncharacterized protein</fullName>
    </submittedName>
</protein>
<dbReference type="EMBL" id="JARXVH010000026">
    <property type="protein sequence ID" value="MDH6221795.1"/>
    <property type="molecule type" value="Genomic_DNA"/>
</dbReference>
<accession>A0ABT6LZR8</accession>